<evidence type="ECO:0000313" key="3">
    <source>
        <dbReference type="EMBL" id="NQX43702.1"/>
    </source>
</evidence>
<keyword evidence="1" id="KW-0067">ATP-binding</keyword>
<dbReference type="Gene3D" id="3.40.50.20">
    <property type="match status" value="1"/>
</dbReference>
<comment type="caution">
    <text evidence="3">The sequence shown here is derived from an EMBL/GenBank/DDBJ whole genome shotgun (WGS) entry which is preliminary data.</text>
</comment>
<dbReference type="PROSITE" id="PS50975">
    <property type="entry name" value="ATP_GRASP"/>
    <property type="match status" value="1"/>
</dbReference>
<accession>A0ABX2DGL3</accession>
<dbReference type="RefSeq" id="WP_173125885.1">
    <property type="nucleotide sequence ID" value="NZ_JABMKX010000001.1"/>
</dbReference>
<keyword evidence="1" id="KW-0547">Nucleotide-binding</keyword>
<evidence type="ECO:0000259" key="2">
    <source>
        <dbReference type="PROSITE" id="PS50975"/>
    </source>
</evidence>
<dbReference type="SUPFAM" id="SSF56059">
    <property type="entry name" value="Glutathione synthetase ATP-binding domain-like"/>
    <property type="match status" value="1"/>
</dbReference>
<feature type="domain" description="ATP-grasp" evidence="2">
    <location>
        <begin position="121"/>
        <end position="311"/>
    </location>
</feature>
<dbReference type="Gene3D" id="3.30.470.20">
    <property type="entry name" value="ATP-grasp fold, B domain"/>
    <property type="match status" value="1"/>
</dbReference>
<dbReference type="EMBL" id="JABMKX010000001">
    <property type="protein sequence ID" value="NQX43702.1"/>
    <property type="molecule type" value="Genomic_DNA"/>
</dbReference>
<keyword evidence="4" id="KW-1185">Reference proteome</keyword>
<gene>
    <name evidence="3" type="ORF">HQN87_00035</name>
</gene>
<evidence type="ECO:0000313" key="4">
    <source>
        <dbReference type="Proteomes" id="UP000711047"/>
    </source>
</evidence>
<evidence type="ECO:0000256" key="1">
    <source>
        <dbReference type="PROSITE-ProRule" id="PRU00409"/>
    </source>
</evidence>
<reference evidence="3 4" key="1">
    <citation type="submission" date="2020-05" db="EMBL/GenBank/DDBJ databases">
        <title>Paenibacillus glebae, sp. nov., Paenibacillus humi sp. nov., Paenibacillus pedi sp. nov., Paenibacillus terrestris sp. nov. and Paenibacillus terricola sp. nov., isolated from a forest top soil sample.</title>
        <authorList>
            <person name="Qi S."/>
            <person name="Carlier A."/>
            <person name="Cnockaert M."/>
            <person name="Vandamme P."/>
        </authorList>
    </citation>
    <scope>NUCLEOTIDE SEQUENCE [LARGE SCALE GENOMIC DNA]</scope>
    <source>
        <strain evidence="3 4">LMG 29502</strain>
    </source>
</reference>
<dbReference type="Proteomes" id="UP000711047">
    <property type="component" value="Unassembled WGS sequence"/>
</dbReference>
<sequence length="403" mass="43808">MITEARNILITGGRAPVALELARLFKSAGHRVYVAESAEYHLCRGSSAVEASFRVPSPRHQPQAYVRRLAALTEELDIHCLIPTCEEIFYIAAGLERLKGCRVLAADRSILGGLHHKGEFIARVRSLGFAVPDTELISSAAEWQRAAEQAAANGEQRVYKPAYSRFASKVILPAKASAASRSVSQGGIKPPAGISADAPWVSQQYIEGTAICTYSIVHEGSVVAHAAYDSRYRTGRSGASVYFESLEHPASLDWVQRYAGATGFSGQIGFDFIESENGTLYPIECNPRATSGIHLFTPEDGLTEALLNPGPLVKSGAVILPRSARKAMLTLPMLGCVLKLRPGEWGNWRRALLGAADVISRKGDHRPFLEQFRVVYAACKTAVRCRISITEALTEDIEWNGEA</sequence>
<organism evidence="3 4">
    <name type="scientific">Paenibacillus tritici</name>
    <dbReference type="NCBI Taxonomy" id="1873425"/>
    <lineage>
        <taxon>Bacteria</taxon>
        <taxon>Bacillati</taxon>
        <taxon>Bacillota</taxon>
        <taxon>Bacilli</taxon>
        <taxon>Bacillales</taxon>
        <taxon>Paenibacillaceae</taxon>
        <taxon>Paenibacillus</taxon>
    </lineage>
</organism>
<name>A0ABX2DGL3_9BACL</name>
<protein>
    <submittedName>
        <fullName evidence="3">ATP-grasp domain-containing protein</fullName>
    </submittedName>
</protein>
<proteinExistence type="predicted"/>
<dbReference type="InterPro" id="IPR011761">
    <property type="entry name" value="ATP-grasp"/>
</dbReference>